<accession>A0A5C5XVL1</accession>
<dbReference type="AlphaFoldDB" id="A0A5C5XVL1"/>
<evidence type="ECO:0000313" key="2">
    <source>
        <dbReference type="Proteomes" id="UP000317238"/>
    </source>
</evidence>
<dbReference type="OrthoDB" id="5401892at2"/>
<dbReference type="Proteomes" id="UP000317238">
    <property type="component" value="Unassembled WGS sequence"/>
</dbReference>
<sequence>MALEHKIRIAAEHFNIGKPEDWQHIRPEWIRQVHNVGPRTLDHIRLYLAMRGLTLQDDATPAFWQQNLQTARIGGQVSLVDKADVEEFTVLIDQQEKHPWTFQGFERDGRPVIVPYRWQSLGPSHGDYSVSGCEGMVHIERKSIDDALGTFLSHGERRDRWVRTLEYLATIDSGHVIVEGTHGQCLASIQPHGKRGVIPLRNEFMGSVISWAGTYQVPFWFMDNRRLAERLAWKIMRRHWRRHTEQRSTPRPAADVIAELC</sequence>
<reference evidence="1 2" key="1">
    <citation type="submission" date="2019-02" db="EMBL/GenBank/DDBJ databases">
        <title>Deep-cultivation of Planctomycetes and their phenomic and genomic characterization uncovers novel biology.</title>
        <authorList>
            <person name="Wiegand S."/>
            <person name="Jogler M."/>
            <person name="Boedeker C."/>
            <person name="Pinto D."/>
            <person name="Vollmers J."/>
            <person name="Rivas-Marin E."/>
            <person name="Kohn T."/>
            <person name="Peeters S.H."/>
            <person name="Heuer A."/>
            <person name="Rast P."/>
            <person name="Oberbeckmann S."/>
            <person name="Bunk B."/>
            <person name="Jeske O."/>
            <person name="Meyerdierks A."/>
            <person name="Storesund J.E."/>
            <person name="Kallscheuer N."/>
            <person name="Luecker S."/>
            <person name="Lage O.M."/>
            <person name="Pohl T."/>
            <person name="Merkel B.J."/>
            <person name="Hornburger P."/>
            <person name="Mueller R.-W."/>
            <person name="Bruemmer F."/>
            <person name="Labrenz M."/>
            <person name="Spormann A.M."/>
            <person name="Op Den Camp H."/>
            <person name="Overmann J."/>
            <person name="Amann R."/>
            <person name="Jetten M.S.M."/>
            <person name="Mascher T."/>
            <person name="Medema M.H."/>
            <person name="Devos D.P."/>
            <person name="Kaster A.-K."/>
            <person name="Ovreas L."/>
            <person name="Rohde M."/>
            <person name="Galperin M.Y."/>
            <person name="Jogler C."/>
        </authorList>
    </citation>
    <scope>NUCLEOTIDE SEQUENCE [LARGE SCALE GENOMIC DNA]</scope>
    <source>
        <strain evidence="1 2">Pan14r</strain>
    </source>
</reference>
<evidence type="ECO:0000313" key="1">
    <source>
        <dbReference type="EMBL" id="TWT65642.1"/>
    </source>
</evidence>
<comment type="caution">
    <text evidence="1">The sequence shown here is derived from an EMBL/GenBank/DDBJ whole genome shotgun (WGS) entry which is preliminary data.</text>
</comment>
<dbReference type="Gene3D" id="3.40.50.10130">
    <property type="match status" value="1"/>
</dbReference>
<proteinExistence type="predicted"/>
<keyword evidence="2" id="KW-1185">Reference proteome</keyword>
<dbReference type="RefSeq" id="WP_146440916.1">
    <property type="nucleotide sequence ID" value="NZ_SJPL01000002.1"/>
</dbReference>
<evidence type="ECO:0008006" key="3">
    <source>
        <dbReference type="Google" id="ProtNLM"/>
    </source>
</evidence>
<gene>
    <name evidence="1" type="ORF">Pan14r_51890</name>
</gene>
<protein>
    <recommendedName>
        <fullName evidence="3">ERCC4 domain-containing protein</fullName>
    </recommendedName>
</protein>
<name>A0A5C5XVL1_9PLAN</name>
<organism evidence="1 2">
    <name type="scientific">Crateriforma conspicua</name>
    <dbReference type="NCBI Taxonomy" id="2527996"/>
    <lineage>
        <taxon>Bacteria</taxon>
        <taxon>Pseudomonadati</taxon>
        <taxon>Planctomycetota</taxon>
        <taxon>Planctomycetia</taxon>
        <taxon>Planctomycetales</taxon>
        <taxon>Planctomycetaceae</taxon>
        <taxon>Crateriforma</taxon>
    </lineage>
</organism>
<dbReference type="EMBL" id="SJPL01000002">
    <property type="protein sequence ID" value="TWT65642.1"/>
    <property type="molecule type" value="Genomic_DNA"/>
</dbReference>